<evidence type="ECO:0000313" key="3">
    <source>
        <dbReference type="Proteomes" id="UP000198949"/>
    </source>
</evidence>
<name>A0A1G6XK86_9ACTN</name>
<gene>
    <name evidence="2" type="ORF">SAMN05216270_107203</name>
</gene>
<sequence>MVESKSWELEELTSLTWRLCRAIMYLVGGVIAMLVVNDGFPTPAPAVVGICGAAVICLYWLLLIYLVFMIFKWAPVGFMLAFTGVFHVGVLAWCWFSAGPGIAVPLFFGCMGLTGVTSSVAQIRPVLRSARA</sequence>
<dbReference type="EMBL" id="FNAD01000007">
    <property type="protein sequence ID" value="SDD78203.1"/>
    <property type="molecule type" value="Genomic_DNA"/>
</dbReference>
<keyword evidence="1" id="KW-0812">Transmembrane</keyword>
<feature type="transmembrane region" description="Helical" evidence="1">
    <location>
        <begin position="102"/>
        <end position="121"/>
    </location>
</feature>
<evidence type="ECO:0000256" key="1">
    <source>
        <dbReference type="SAM" id="Phobius"/>
    </source>
</evidence>
<reference evidence="3" key="1">
    <citation type="submission" date="2016-10" db="EMBL/GenBank/DDBJ databases">
        <authorList>
            <person name="Varghese N."/>
            <person name="Submissions S."/>
        </authorList>
    </citation>
    <scope>NUCLEOTIDE SEQUENCE [LARGE SCALE GENOMIC DNA]</scope>
    <source>
        <strain evidence="3">CGMCC 4.3516</strain>
    </source>
</reference>
<feature type="transmembrane region" description="Helical" evidence="1">
    <location>
        <begin position="22"/>
        <end position="40"/>
    </location>
</feature>
<dbReference type="RefSeq" id="WP_091035597.1">
    <property type="nucleotide sequence ID" value="NZ_FNAD01000007.1"/>
</dbReference>
<keyword evidence="1" id="KW-1133">Transmembrane helix</keyword>
<organism evidence="2 3">
    <name type="scientific">Glycomyces harbinensis</name>
    <dbReference type="NCBI Taxonomy" id="58114"/>
    <lineage>
        <taxon>Bacteria</taxon>
        <taxon>Bacillati</taxon>
        <taxon>Actinomycetota</taxon>
        <taxon>Actinomycetes</taxon>
        <taxon>Glycomycetales</taxon>
        <taxon>Glycomycetaceae</taxon>
        <taxon>Glycomyces</taxon>
    </lineage>
</organism>
<keyword evidence="3" id="KW-1185">Reference proteome</keyword>
<accession>A0A1G6XK86</accession>
<feature type="transmembrane region" description="Helical" evidence="1">
    <location>
        <begin position="46"/>
        <end position="71"/>
    </location>
</feature>
<protein>
    <submittedName>
        <fullName evidence="2">Uncharacterized protein</fullName>
    </submittedName>
</protein>
<dbReference type="AlphaFoldDB" id="A0A1G6XK86"/>
<evidence type="ECO:0000313" key="2">
    <source>
        <dbReference type="EMBL" id="SDD78203.1"/>
    </source>
</evidence>
<feature type="transmembrane region" description="Helical" evidence="1">
    <location>
        <begin position="78"/>
        <end position="96"/>
    </location>
</feature>
<dbReference type="Proteomes" id="UP000198949">
    <property type="component" value="Unassembled WGS sequence"/>
</dbReference>
<keyword evidence="1" id="KW-0472">Membrane</keyword>
<proteinExistence type="predicted"/>